<feature type="transmembrane region" description="Helical" evidence="10">
    <location>
        <begin position="318"/>
        <end position="342"/>
    </location>
</feature>
<dbReference type="NCBIfam" id="TIGR00797">
    <property type="entry name" value="matE"/>
    <property type="match status" value="1"/>
</dbReference>
<evidence type="ECO:0000256" key="9">
    <source>
        <dbReference type="ARBA" id="ARBA00023251"/>
    </source>
</evidence>
<evidence type="ECO:0000256" key="1">
    <source>
        <dbReference type="ARBA" id="ARBA00004651"/>
    </source>
</evidence>
<dbReference type="GO" id="GO:0046677">
    <property type="term" value="P:response to antibiotic"/>
    <property type="evidence" value="ECO:0007669"/>
    <property type="project" value="UniProtKB-KW"/>
</dbReference>
<feature type="transmembrane region" description="Helical" evidence="10">
    <location>
        <begin position="163"/>
        <end position="183"/>
    </location>
</feature>
<dbReference type="InterPro" id="IPR048279">
    <property type="entry name" value="MdtK-like"/>
</dbReference>
<dbReference type="AlphaFoldDB" id="A0A1V4SQ04"/>
<feature type="transmembrane region" description="Helical" evidence="10">
    <location>
        <begin position="383"/>
        <end position="404"/>
    </location>
</feature>
<keyword evidence="5" id="KW-1003">Cell membrane</keyword>
<feature type="transmembrane region" description="Helical" evidence="10">
    <location>
        <begin position="92"/>
        <end position="114"/>
    </location>
</feature>
<reference evidence="11 12" key="1">
    <citation type="submission" date="2016-02" db="EMBL/GenBank/DDBJ databases">
        <title>Genome sequence of Clostridium thermobutyricum DSM 4928.</title>
        <authorList>
            <person name="Poehlein A."/>
            <person name="Daniel R."/>
        </authorList>
    </citation>
    <scope>NUCLEOTIDE SEQUENCE [LARGE SCALE GENOMIC DNA]</scope>
    <source>
        <strain evidence="11 12">DSM 4928</strain>
    </source>
</reference>
<evidence type="ECO:0000256" key="2">
    <source>
        <dbReference type="ARBA" id="ARBA00008417"/>
    </source>
</evidence>
<dbReference type="CDD" id="cd13143">
    <property type="entry name" value="MATE_MepA_like"/>
    <property type="match status" value="1"/>
</dbReference>
<evidence type="ECO:0000256" key="3">
    <source>
        <dbReference type="ARBA" id="ARBA00022106"/>
    </source>
</evidence>
<dbReference type="InterPro" id="IPR051327">
    <property type="entry name" value="MATE_MepA_subfamily"/>
</dbReference>
<dbReference type="Proteomes" id="UP000191448">
    <property type="component" value="Unassembled WGS sequence"/>
</dbReference>
<dbReference type="RefSeq" id="WP_080024179.1">
    <property type="nucleotide sequence ID" value="NZ_LTAY01000103.1"/>
</dbReference>
<keyword evidence="9" id="KW-0046">Antibiotic resistance</keyword>
<organism evidence="11 12">
    <name type="scientific">Clostridium thermobutyricum DSM 4928</name>
    <dbReference type="NCBI Taxonomy" id="1121339"/>
    <lineage>
        <taxon>Bacteria</taxon>
        <taxon>Bacillati</taxon>
        <taxon>Bacillota</taxon>
        <taxon>Clostridia</taxon>
        <taxon>Eubacteriales</taxon>
        <taxon>Clostridiaceae</taxon>
        <taxon>Clostridium</taxon>
    </lineage>
</organism>
<feature type="transmembrane region" description="Helical" evidence="10">
    <location>
        <begin position="12"/>
        <end position="34"/>
    </location>
</feature>
<dbReference type="OrthoDB" id="9808954at2"/>
<dbReference type="PIRSF" id="PIRSF006603">
    <property type="entry name" value="DinF"/>
    <property type="match status" value="1"/>
</dbReference>
<evidence type="ECO:0000256" key="7">
    <source>
        <dbReference type="ARBA" id="ARBA00022989"/>
    </source>
</evidence>
<dbReference type="EMBL" id="LTAY01000103">
    <property type="protein sequence ID" value="OPX45327.1"/>
    <property type="molecule type" value="Genomic_DNA"/>
</dbReference>
<name>A0A1V4SQ04_9CLOT</name>
<feature type="transmembrane region" description="Helical" evidence="10">
    <location>
        <begin position="275"/>
        <end position="297"/>
    </location>
</feature>
<evidence type="ECO:0000256" key="5">
    <source>
        <dbReference type="ARBA" id="ARBA00022475"/>
    </source>
</evidence>
<evidence type="ECO:0000256" key="4">
    <source>
        <dbReference type="ARBA" id="ARBA00022448"/>
    </source>
</evidence>
<evidence type="ECO:0000256" key="6">
    <source>
        <dbReference type="ARBA" id="ARBA00022692"/>
    </source>
</evidence>
<feature type="transmembrane region" description="Helical" evidence="10">
    <location>
        <begin position="348"/>
        <end position="371"/>
    </location>
</feature>
<evidence type="ECO:0000256" key="10">
    <source>
        <dbReference type="SAM" id="Phobius"/>
    </source>
</evidence>
<feature type="transmembrane region" description="Helical" evidence="10">
    <location>
        <begin position="189"/>
        <end position="213"/>
    </location>
</feature>
<proteinExistence type="inferred from homology"/>
<feature type="transmembrane region" description="Helical" evidence="10">
    <location>
        <begin position="134"/>
        <end position="151"/>
    </location>
</feature>
<gene>
    <name evidence="11" type="primary">mepA_9</name>
    <name evidence="11" type="ORF">CLTHE_30910</name>
</gene>
<dbReference type="InterPro" id="IPR002528">
    <property type="entry name" value="MATE_fam"/>
</dbReference>
<feature type="transmembrane region" description="Helical" evidence="10">
    <location>
        <begin position="410"/>
        <end position="432"/>
    </location>
</feature>
<evidence type="ECO:0000313" key="12">
    <source>
        <dbReference type="Proteomes" id="UP000191448"/>
    </source>
</evidence>
<keyword evidence="6 10" id="KW-0812">Transmembrane</keyword>
<sequence>METTFSKKFNFFQFLKFVLPAIASMVFLSLYTIIDGIFVSNLVGADALASINIILPLTSFIWGVSIMFGTGGGAIISKILGEENLKEASESMSLFTFFPVLLGVIFGALGFIFIEDLSYALGATHNLIPYCIPYGSIICIFTPIFIFKTILEFFIRSDGNFSFSLFLSIIGGVINIILDYVFIKILGFGIAGAALATGLGVLFSTLCGIGYFLSKKSTLKFKKFKFDFKRLYEAILNGSSEMVTELSTGITTFLFNLLALKYAGETGVAALTIVLYAQFFLVSTYLGFATGISPLFSYNFGAQNYPKLKETFKHSVKFLALSSVLIFILSIVFSKNLIGIFVSSDNEVFSMALTGLLIFSLSFLVMGFNVFASGLFTSFGNGIISSIISFSRAFAFILIGAAFLPNLFDLNGVWLIVPFAEILTLVLSFYLIKKYKPKYNY</sequence>
<dbReference type="InterPro" id="IPR045070">
    <property type="entry name" value="MATE_MepA-like"/>
</dbReference>
<dbReference type="GO" id="GO:0005886">
    <property type="term" value="C:plasma membrane"/>
    <property type="evidence" value="ECO:0007669"/>
    <property type="project" value="UniProtKB-SubCell"/>
</dbReference>
<feature type="transmembrane region" description="Helical" evidence="10">
    <location>
        <begin position="54"/>
        <end position="80"/>
    </location>
</feature>
<dbReference type="GO" id="GO:0042910">
    <property type="term" value="F:xenobiotic transmembrane transporter activity"/>
    <property type="evidence" value="ECO:0007669"/>
    <property type="project" value="InterPro"/>
</dbReference>
<keyword evidence="7 10" id="KW-1133">Transmembrane helix</keyword>
<dbReference type="PANTHER" id="PTHR43823">
    <property type="entry name" value="SPORULATION PROTEIN YKVU"/>
    <property type="match status" value="1"/>
</dbReference>
<dbReference type="PANTHER" id="PTHR43823:SF3">
    <property type="entry name" value="MULTIDRUG EXPORT PROTEIN MEPA"/>
    <property type="match status" value="1"/>
</dbReference>
<evidence type="ECO:0000256" key="8">
    <source>
        <dbReference type="ARBA" id="ARBA00023136"/>
    </source>
</evidence>
<dbReference type="GO" id="GO:0015297">
    <property type="term" value="F:antiporter activity"/>
    <property type="evidence" value="ECO:0007669"/>
    <property type="project" value="InterPro"/>
</dbReference>
<evidence type="ECO:0000313" key="11">
    <source>
        <dbReference type="EMBL" id="OPX45327.1"/>
    </source>
</evidence>
<accession>A0A1V4SQ04</accession>
<keyword evidence="4" id="KW-0813">Transport</keyword>
<comment type="similarity">
    <text evidence="2">Belongs to the multi antimicrobial extrusion (MATE) (TC 2.A.66.1) family. MepA subfamily.</text>
</comment>
<protein>
    <recommendedName>
        <fullName evidence="3">Multidrug export protein MepA</fullName>
    </recommendedName>
</protein>
<comment type="subcellular location">
    <subcellularLocation>
        <location evidence="1">Cell membrane</location>
        <topology evidence="1">Multi-pass membrane protein</topology>
    </subcellularLocation>
</comment>
<keyword evidence="8 10" id="KW-0472">Membrane</keyword>
<dbReference type="Pfam" id="PF01554">
    <property type="entry name" value="MatE"/>
    <property type="match status" value="2"/>
</dbReference>
<comment type="caution">
    <text evidence="11">The sequence shown here is derived from an EMBL/GenBank/DDBJ whole genome shotgun (WGS) entry which is preliminary data.</text>
</comment>